<sequence>MNKITKFTLRSGVAMAAILYLNSCANDTEISPDTTSHDVVVSFTGLSSITSNMRSNVEHNYVTNGYTIVVNGEEEFIGEVDINSSVTLHDVTGDLQIEVYNEEFNTNKIDISESAYYESDVISVPTSEGSTEINMNLMQGAVLVNNSSEINSIHLSTQNQEVAINADQFYYVIGGTDYNLNIQTSRNLLTDQNTAIAGKAVSYNVNLDTQLSFVNESFDNPSDGSLQTVNTVINLDNITGATNLYANTDGSVSGTSIAMQNLVSAYTLTGMNSADAIAINALTAPSYTVTTTAPNQYMNMYFSDNADGLGSYARVDVSNAWEASTAKNFQVYINNEYATEFATWEEVQDYFTTNGMVYLQTNRIDGLKVNTNYIVRMKNDAKEAFDFTINDIVIGQKVEGTTPVLATSAITGATALSADIITGAVSGTAVQRKDNTYQVWAYGATLLTDNDAKLVTEVAPAFAVTIHQPNVVSFMNVYVSTDGVNKTISINTNGTVDYDVIAGSPSASYSSWSEYANAHSTDVIRTDVLDAGRVNTNYIIRMGGSGNTSGFDFTLEALSY</sequence>
<dbReference type="OrthoDB" id="979258at2"/>
<keyword evidence="1" id="KW-0732">Signal</keyword>
<accession>A0A3S9P9L7</accession>
<dbReference type="AlphaFoldDB" id="A0A3S9P9L7"/>
<evidence type="ECO:0000313" key="3">
    <source>
        <dbReference type="Proteomes" id="UP000267268"/>
    </source>
</evidence>
<keyword evidence="3" id="KW-1185">Reference proteome</keyword>
<dbReference type="EMBL" id="CP034563">
    <property type="protein sequence ID" value="AZQ64901.1"/>
    <property type="molecule type" value="Genomic_DNA"/>
</dbReference>
<gene>
    <name evidence="2" type="ORF">EI427_21995</name>
</gene>
<evidence type="ECO:0008006" key="4">
    <source>
        <dbReference type="Google" id="ProtNLM"/>
    </source>
</evidence>
<proteinExistence type="predicted"/>
<name>A0A3S9P9L7_9BACT</name>
<dbReference type="KEGG" id="fll:EI427_21995"/>
<evidence type="ECO:0000313" key="2">
    <source>
        <dbReference type="EMBL" id="AZQ64901.1"/>
    </source>
</evidence>
<dbReference type="RefSeq" id="WP_126619080.1">
    <property type="nucleotide sequence ID" value="NZ_CP034563.1"/>
</dbReference>
<dbReference type="Proteomes" id="UP000267268">
    <property type="component" value="Chromosome 2"/>
</dbReference>
<feature type="signal peptide" evidence="1">
    <location>
        <begin position="1"/>
        <end position="25"/>
    </location>
</feature>
<feature type="chain" id="PRO_5019383266" description="DUF5689 domain-containing protein" evidence="1">
    <location>
        <begin position="26"/>
        <end position="560"/>
    </location>
</feature>
<evidence type="ECO:0000256" key="1">
    <source>
        <dbReference type="SAM" id="SignalP"/>
    </source>
</evidence>
<organism evidence="2 3">
    <name type="scientific">Flammeovirga pectinis</name>
    <dbReference type="NCBI Taxonomy" id="2494373"/>
    <lineage>
        <taxon>Bacteria</taxon>
        <taxon>Pseudomonadati</taxon>
        <taxon>Bacteroidota</taxon>
        <taxon>Cytophagia</taxon>
        <taxon>Cytophagales</taxon>
        <taxon>Flammeovirgaceae</taxon>
        <taxon>Flammeovirga</taxon>
    </lineage>
</organism>
<protein>
    <recommendedName>
        <fullName evidence="4">DUF5689 domain-containing protein</fullName>
    </recommendedName>
</protein>
<reference evidence="2 3" key="1">
    <citation type="submission" date="2018-12" db="EMBL/GenBank/DDBJ databases">
        <title>Flammeovirga pectinis sp. nov., isolated from the gut of the Korean scallop, Patinopecten yessoensis.</title>
        <authorList>
            <person name="Bae J.-W."/>
            <person name="Jeong Y.-S."/>
            <person name="Kang W."/>
        </authorList>
    </citation>
    <scope>NUCLEOTIDE SEQUENCE [LARGE SCALE GENOMIC DNA]</scope>
    <source>
        <strain evidence="2 3">L12M1</strain>
    </source>
</reference>